<evidence type="ECO:0000256" key="1">
    <source>
        <dbReference type="SAM" id="Coils"/>
    </source>
</evidence>
<dbReference type="InterPro" id="IPR026204">
    <property type="entry name" value="GRIPAP1"/>
</dbReference>
<name>A0A2P6NTB8_9EUKA</name>
<dbReference type="GO" id="GO:0098887">
    <property type="term" value="P:neurotransmitter receptor transport, endosome to postsynaptic membrane"/>
    <property type="evidence" value="ECO:0007669"/>
    <property type="project" value="TreeGrafter"/>
</dbReference>
<dbReference type="PANTHER" id="PTHR18978">
    <property type="entry name" value="GRIP-1 ASSOCIATED PROTEIN 1"/>
    <property type="match status" value="1"/>
</dbReference>
<organism evidence="3 4">
    <name type="scientific">Planoprotostelium fungivorum</name>
    <dbReference type="NCBI Taxonomy" id="1890364"/>
    <lineage>
        <taxon>Eukaryota</taxon>
        <taxon>Amoebozoa</taxon>
        <taxon>Evosea</taxon>
        <taxon>Variosea</taxon>
        <taxon>Cavosteliida</taxon>
        <taxon>Cavosteliaceae</taxon>
        <taxon>Planoprotostelium</taxon>
    </lineage>
</organism>
<dbReference type="AlphaFoldDB" id="A0A2P6NTB8"/>
<feature type="compositionally biased region" description="Low complexity" evidence="2">
    <location>
        <begin position="244"/>
        <end position="272"/>
    </location>
</feature>
<keyword evidence="1" id="KW-0175">Coiled coil</keyword>
<dbReference type="Proteomes" id="UP000241769">
    <property type="component" value="Unassembled WGS sequence"/>
</dbReference>
<accession>A0A2P6NTB8</accession>
<dbReference type="Gene3D" id="1.10.287.1490">
    <property type="match status" value="1"/>
</dbReference>
<evidence type="ECO:0000313" key="3">
    <source>
        <dbReference type="EMBL" id="PRP87219.1"/>
    </source>
</evidence>
<feature type="compositionally biased region" description="Basic and acidic residues" evidence="2">
    <location>
        <begin position="353"/>
        <end position="369"/>
    </location>
</feature>
<evidence type="ECO:0000313" key="4">
    <source>
        <dbReference type="Proteomes" id="UP000241769"/>
    </source>
</evidence>
<feature type="coiled-coil region" evidence="1">
    <location>
        <begin position="836"/>
        <end position="870"/>
    </location>
</feature>
<keyword evidence="4" id="KW-1185">Reference proteome</keyword>
<evidence type="ECO:0000256" key="2">
    <source>
        <dbReference type="SAM" id="MobiDB-lite"/>
    </source>
</evidence>
<proteinExistence type="predicted"/>
<comment type="caution">
    <text evidence="3">The sequence shown here is derived from an EMBL/GenBank/DDBJ whole genome shotgun (WGS) entry which is preliminary data.</text>
</comment>
<feature type="compositionally biased region" description="Basic and acidic residues" evidence="2">
    <location>
        <begin position="309"/>
        <end position="343"/>
    </location>
</feature>
<dbReference type="OrthoDB" id="20903at2759"/>
<feature type="region of interest" description="Disordered" evidence="2">
    <location>
        <begin position="212"/>
        <end position="369"/>
    </location>
</feature>
<dbReference type="GO" id="GO:0099152">
    <property type="term" value="P:regulation of neurotransmitter receptor transport, endosome to postsynaptic membrane"/>
    <property type="evidence" value="ECO:0007669"/>
    <property type="project" value="TreeGrafter"/>
</dbReference>
<gene>
    <name evidence="3" type="ORF">PROFUN_01481</name>
</gene>
<dbReference type="EMBL" id="MDYQ01000022">
    <property type="protein sequence ID" value="PRP87219.1"/>
    <property type="molecule type" value="Genomic_DNA"/>
</dbReference>
<sequence length="953" mass="109992">MHLRLNEACSWRSSLCRMRGEQKSSSASVATERRAEFMASDGGGISVEEFTRLQGLFLEERQTAYELKEQVKLLKNDVISKSKKSVEFSNLQKERDVLLHNLEASKAENIEQQQVLRASIKSIHESNNQLNQELEKIKKEVQEKTGVIKMRDEESRKMQADMARMRRQQTETEDKLVHRVRQVEYILDQLDVSSNAESPEKPLKTLVTELRESSFTKVSQKQAPVDLKRSGQLKTEAFNPLQTSDDPLSQDPLSPSQDPLSQDPLSPSQDPLSPRESHPPLNPLSSSPPSDASSSHQADPLSPALGRRKGNEDTEEIKNRVRKLEEEKGALEAEIEKWKEKTKMRQTSLTKMQQDHEEKMNQLKKEREEQVEQIVTKHKQNIEAREAEAKNLQELIKKYVRTIDIDRLKEETKKAGTEKDRFEEELKMVHEDREHIISKLSEKSLRIDELRDELAMEKAMKKSQEENAEKEMNALKSTIQGLQNDMSALNQNKASVDTNAGQLKEEINKYTKEIAALQEKIASTEQRMRENDEGVKIKMDQIAAYKESILHLNEDINRMQEDSKEMKSKMDNYFGLWNDTRKALEDEMERNRISEERVIQLTSRVEELEEKLEEANIRLEATRASRDRFKENLTTVSDEKRELEERMENIVAERDQLVKERDELLSDQSVNRQDIETAHLQIEELSSRGEEMEQKMKQMEEELKDSIEKKEQAEIALKDSITEQRIAEKKQAQFQKDLKQQTVKERREYEKRIEDLSAELQLATTTAPKDPRLQLAKGNRMMSSTPNLHSTLSNSNNSSPEMRPKLFDASVISPPAPMTSLVDVLQDDITALAMEKGKLISDKVALEEKLRNSEDEIQKLSAELSNKETIIRDFVAKSKVTGRASEEMDKDTTAKVTRSSGFWGFGRDKDLDQERYNRMEAVLQDTMLRNIQLQNDVVTLGNEIARLHEEHDK</sequence>
<reference evidence="3 4" key="1">
    <citation type="journal article" date="2018" name="Genome Biol. Evol.">
        <title>Multiple Roots of Fruiting Body Formation in Amoebozoa.</title>
        <authorList>
            <person name="Hillmann F."/>
            <person name="Forbes G."/>
            <person name="Novohradska S."/>
            <person name="Ferling I."/>
            <person name="Riege K."/>
            <person name="Groth M."/>
            <person name="Westermann M."/>
            <person name="Marz M."/>
            <person name="Spaller T."/>
            <person name="Winckler T."/>
            <person name="Schaap P."/>
            <person name="Glockner G."/>
        </authorList>
    </citation>
    <scope>NUCLEOTIDE SEQUENCE [LARGE SCALE GENOMIC DNA]</scope>
    <source>
        <strain evidence="3 4">Jena</strain>
    </source>
</reference>
<feature type="compositionally biased region" description="Low complexity" evidence="2">
    <location>
        <begin position="283"/>
        <end position="300"/>
    </location>
</feature>
<protein>
    <submittedName>
        <fullName evidence="3">Trichohyalin</fullName>
    </submittedName>
</protein>
<feature type="coiled-coil region" evidence="1">
    <location>
        <begin position="88"/>
        <end position="147"/>
    </location>
</feature>
<dbReference type="InParanoid" id="A0A2P6NTB8"/>
<dbReference type="PANTHER" id="PTHR18978:SF1">
    <property type="entry name" value="GRIP1-ASSOCIATED PROTEIN 1"/>
    <property type="match status" value="1"/>
</dbReference>
<dbReference type="STRING" id="1890364.A0A2P6NTB8"/>